<comment type="caution">
    <text evidence="3">The sequence shown here is derived from an EMBL/GenBank/DDBJ whole genome shotgun (WGS) entry which is preliminary data.</text>
</comment>
<evidence type="ECO:0000259" key="1">
    <source>
        <dbReference type="Pfam" id="PF18426"/>
    </source>
</evidence>
<evidence type="ECO:0000313" key="4">
    <source>
        <dbReference type="Proteomes" id="UP000316471"/>
    </source>
</evidence>
<dbReference type="OrthoDB" id="8752886at2"/>
<evidence type="ECO:0000259" key="2">
    <source>
        <dbReference type="Pfam" id="PF18443"/>
    </source>
</evidence>
<reference evidence="3 4" key="1">
    <citation type="journal article" date="2015" name="Stand. Genomic Sci.">
        <title>Genomic Encyclopedia of Bacterial and Archaeal Type Strains, Phase III: the genomes of soil and plant-associated and newly described type strains.</title>
        <authorList>
            <person name="Whitman W.B."/>
            <person name="Woyke T."/>
            <person name="Klenk H.P."/>
            <person name="Zhou Y."/>
            <person name="Lilburn T.G."/>
            <person name="Beck B.J."/>
            <person name="De Vos P."/>
            <person name="Vandamme P."/>
            <person name="Eisen J.A."/>
            <person name="Garrity G."/>
            <person name="Hugenholtz P."/>
            <person name="Kyrpides N.C."/>
        </authorList>
    </citation>
    <scope>NUCLEOTIDE SEQUENCE [LARGE SCALE GENOMIC DNA]</scope>
    <source>
        <strain evidence="3 4">CGMCC 1.10136</strain>
    </source>
</reference>
<dbReference type="AlphaFoldDB" id="A0A562M2S7"/>
<name>A0A562M2S7_9GAMM</name>
<organism evidence="3 4">
    <name type="scientific">Aerolutibacter ruishenii</name>
    <dbReference type="NCBI Taxonomy" id="686800"/>
    <lineage>
        <taxon>Bacteria</taxon>
        <taxon>Pseudomonadati</taxon>
        <taxon>Pseudomonadota</taxon>
        <taxon>Gammaproteobacteria</taxon>
        <taxon>Lysobacterales</taxon>
        <taxon>Lysobacteraceae</taxon>
        <taxon>Aerolutibacter</taxon>
    </lineage>
</organism>
<accession>A0A562M2S7</accession>
<protein>
    <recommendedName>
        <fullName evidence="5">Tle cognate immunity protein 4 C-terminal domain-containing protein</fullName>
    </recommendedName>
</protein>
<gene>
    <name evidence="3" type="ORF">IP93_00156</name>
</gene>
<dbReference type="InterPro" id="IPR041290">
    <property type="entry name" value="Tli4_C"/>
</dbReference>
<proteinExistence type="predicted"/>
<dbReference type="RefSeq" id="WP_144811033.1">
    <property type="nucleotide sequence ID" value="NZ_VLKP01000001.1"/>
</dbReference>
<dbReference type="Pfam" id="PF18443">
    <property type="entry name" value="Tli4_N"/>
    <property type="match status" value="1"/>
</dbReference>
<feature type="domain" description="Tle cognate immunity protein 4 C-terminal" evidence="1">
    <location>
        <begin position="141"/>
        <end position="302"/>
    </location>
</feature>
<dbReference type="EMBL" id="VLKP01000001">
    <property type="protein sequence ID" value="TWI14163.1"/>
    <property type="molecule type" value="Genomic_DNA"/>
</dbReference>
<keyword evidence="4" id="KW-1185">Reference proteome</keyword>
<evidence type="ECO:0000313" key="3">
    <source>
        <dbReference type="EMBL" id="TWI14163.1"/>
    </source>
</evidence>
<feature type="domain" description="Tle cognate immunity protein 4 N-terminal" evidence="2">
    <location>
        <begin position="9"/>
        <end position="114"/>
    </location>
</feature>
<dbReference type="Proteomes" id="UP000316471">
    <property type="component" value="Unassembled WGS sequence"/>
</dbReference>
<dbReference type="InterPro" id="IPR040761">
    <property type="entry name" value="Tli4_N"/>
</dbReference>
<dbReference type="Pfam" id="PF18426">
    <property type="entry name" value="Tli4_C"/>
    <property type="match status" value="1"/>
</dbReference>
<sequence length="309" mass="34102">MQAKAKEKVCLGRYLLEVPSGTEVVGRFKYMDNDIEVVRGESTSVYLKRLQSKEDELKKALHSRGGTMFVESRNFGPGQTELVSWTSDASRILHHYELFSHFEQPAITLTMSTDGSASRFEEIKAYSRELAGSIRYRGDKEMPAAPGFCIEAGFLKGAELNAEEVAVGLDVPGYPTVTLSYDSYVTGNPDRPLLSRVPLVPAMLVSLLDGTSTLRRRDRNIGPIKGQELLVRANENGKRSYEFLWESQGQADSIEFPFMSLQLSTSAESDDNGEVIDAPFANDEEALAFWDAILGSIRLRPGAVGSTSN</sequence>
<evidence type="ECO:0008006" key="5">
    <source>
        <dbReference type="Google" id="ProtNLM"/>
    </source>
</evidence>